<dbReference type="RefSeq" id="WP_124219993.1">
    <property type="nucleotide sequence ID" value="NZ_RKQL01000001.1"/>
</dbReference>
<gene>
    <name evidence="12" type="ORF">EDC62_0446</name>
</gene>
<dbReference type="EC" id="2.1.1.63" evidence="9"/>
<dbReference type="InterPro" id="IPR023546">
    <property type="entry name" value="MGMT"/>
</dbReference>
<proteinExistence type="inferred from homology"/>
<dbReference type="NCBIfam" id="TIGR00589">
    <property type="entry name" value="ogt"/>
    <property type="match status" value="1"/>
</dbReference>
<keyword evidence="4 9" id="KW-0489">Methyltransferase</keyword>
<dbReference type="SUPFAM" id="SSF53155">
    <property type="entry name" value="Methylated DNA-protein cysteine methyltransferase domain"/>
    <property type="match status" value="1"/>
</dbReference>
<evidence type="ECO:0000259" key="10">
    <source>
        <dbReference type="Pfam" id="PF01035"/>
    </source>
</evidence>
<evidence type="ECO:0000256" key="5">
    <source>
        <dbReference type="ARBA" id="ARBA00022679"/>
    </source>
</evidence>
<reference evidence="12 13" key="1">
    <citation type="submission" date="2018-11" db="EMBL/GenBank/DDBJ databases">
        <title>Genomic Encyclopedia of Type Strains, Phase IV (KMG-IV): sequencing the most valuable type-strain genomes for metagenomic binning, comparative biology and taxonomic classification.</title>
        <authorList>
            <person name="Goeker M."/>
        </authorList>
    </citation>
    <scope>NUCLEOTIDE SEQUENCE [LARGE SCALE GENOMIC DNA]</scope>
    <source>
        <strain evidence="12 13">DSM 101684</strain>
    </source>
</reference>
<dbReference type="Proteomes" id="UP000272193">
    <property type="component" value="Unassembled WGS sequence"/>
</dbReference>
<dbReference type="PANTHER" id="PTHR10815:SF5">
    <property type="entry name" value="METHYLATED-DNA--PROTEIN-CYSTEINE METHYLTRANSFERASE"/>
    <property type="match status" value="1"/>
</dbReference>
<comment type="miscellaneous">
    <text evidence="9">This enzyme catalyzes only one turnover and therefore is not strictly catalytic. According to one definition, an enzyme is a biocatalyst that acts repeatedly and over many reaction cycles.</text>
</comment>
<evidence type="ECO:0000313" key="13">
    <source>
        <dbReference type="Proteomes" id="UP000272193"/>
    </source>
</evidence>
<keyword evidence="5 9" id="KW-0808">Transferase</keyword>
<name>A0A3N4VIG7_9BURK</name>
<dbReference type="GO" id="GO:0032259">
    <property type="term" value="P:methylation"/>
    <property type="evidence" value="ECO:0007669"/>
    <property type="project" value="UniProtKB-KW"/>
</dbReference>
<evidence type="ECO:0000256" key="8">
    <source>
        <dbReference type="ARBA" id="ARBA00049348"/>
    </source>
</evidence>
<evidence type="ECO:0000256" key="3">
    <source>
        <dbReference type="ARBA" id="ARBA00022490"/>
    </source>
</evidence>
<dbReference type="PROSITE" id="PS00374">
    <property type="entry name" value="MGMT"/>
    <property type="match status" value="1"/>
</dbReference>
<dbReference type="InterPro" id="IPR008332">
    <property type="entry name" value="MethylG_MeTrfase_N"/>
</dbReference>
<dbReference type="FunFam" id="1.10.10.10:FF:000214">
    <property type="entry name" value="Methylated-DNA--protein-cysteine methyltransferase"/>
    <property type="match status" value="1"/>
</dbReference>
<keyword evidence="13" id="KW-1185">Reference proteome</keyword>
<keyword evidence="3 9" id="KW-0963">Cytoplasm</keyword>
<dbReference type="GO" id="GO:0005737">
    <property type="term" value="C:cytoplasm"/>
    <property type="evidence" value="ECO:0007669"/>
    <property type="project" value="UniProtKB-SubCell"/>
</dbReference>
<protein>
    <recommendedName>
        <fullName evidence="9">Methylated-DNA--protein-cysteine methyltransferase</fullName>
        <ecNumber evidence="9">2.1.1.63</ecNumber>
    </recommendedName>
    <alternativeName>
        <fullName evidence="9">6-O-methylguanine-DNA methyltransferase</fullName>
        <shortName evidence="9">MGMT</shortName>
    </alternativeName>
    <alternativeName>
        <fullName evidence="9">O-6-methylguanine-DNA-alkyltransferase</fullName>
    </alternativeName>
</protein>
<comment type="similarity">
    <text evidence="2 9">Belongs to the MGMT family.</text>
</comment>
<evidence type="ECO:0000256" key="7">
    <source>
        <dbReference type="ARBA" id="ARBA00023204"/>
    </source>
</evidence>
<feature type="active site" description="Nucleophile; methyl group acceptor" evidence="9">
    <location>
        <position position="137"/>
    </location>
</feature>
<feature type="domain" description="Methylated-DNA-[protein]-cysteine S-methyltransferase DNA binding" evidence="10">
    <location>
        <begin position="86"/>
        <end position="166"/>
    </location>
</feature>
<evidence type="ECO:0000256" key="4">
    <source>
        <dbReference type="ARBA" id="ARBA00022603"/>
    </source>
</evidence>
<dbReference type="GO" id="GO:0003908">
    <property type="term" value="F:methylated-DNA-[protein]-cysteine S-methyltransferase activity"/>
    <property type="evidence" value="ECO:0007669"/>
    <property type="project" value="UniProtKB-UniRule"/>
</dbReference>
<organism evidence="12 13">
    <name type="scientific">Tibeticola sediminis</name>
    <dbReference type="NCBI Taxonomy" id="1917811"/>
    <lineage>
        <taxon>Bacteria</taxon>
        <taxon>Pseudomonadati</taxon>
        <taxon>Pseudomonadota</taxon>
        <taxon>Betaproteobacteria</taxon>
        <taxon>Burkholderiales</taxon>
        <taxon>Comamonadaceae</taxon>
        <taxon>Tibeticola</taxon>
    </lineage>
</organism>
<keyword evidence="7 9" id="KW-0234">DNA repair</keyword>
<comment type="subcellular location">
    <subcellularLocation>
        <location evidence="9">Cytoplasm</location>
    </subcellularLocation>
</comment>
<dbReference type="OrthoDB" id="9802228at2"/>
<evidence type="ECO:0000256" key="1">
    <source>
        <dbReference type="ARBA" id="ARBA00001286"/>
    </source>
</evidence>
<dbReference type="InterPro" id="IPR001497">
    <property type="entry name" value="MethylDNA_cys_MeTrfase_AS"/>
</dbReference>
<comment type="caution">
    <text evidence="12">The sequence shown here is derived from an EMBL/GenBank/DDBJ whole genome shotgun (WGS) entry which is preliminary data.</text>
</comment>
<sequence length="167" mass="17885">MITRLPHDWATCTIDTPLGELRLAASPRGLAGAWFTTAQVDAPPDDGRPPSPEHPTLTQARAALTAYFAGQAEPFDLALDLSCGTPFQQAVWEVLRRIPYGATRTYREIATAIGRAQAVRAVGRAIGQNPLSIVIPCHRVLGSDGSLTGYAGGLDRKRALLTLEGIR</sequence>
<dbReference type="CDD" id="cd06445">
    <property type="entry name" value="ATase"/>
    <property type="match status" value="1"/>
</dbReference>
<dbReference type="Pfam" id="PF02870">
    <property type="entry name" value="Methyltransf_1N"/>
    <property type="match status" value="1"/>
</dbReference>
<comment type="catalytic activity">
    <reaction evidence="8 9">
        <text>a 6-O-methyl-2'-deoxyguanosine in DNA + L-cysteinyl-[protein] = S-methyl-L-cysteinyl-[protein] + a 2'-deoxyguanosine in DNA</text>
        <dbReference type="Rhea" id="RHEA:24000"/>
        <dbReference type="Rhea" id="RHEA-COMP:10131"/>
        <dbReference type="Rhea" id="RHEA-COMP:10132"/>
        <dbReference type="Rhea" id="RHEA-COMP:11367"/>
        <dbReference type="Rhea" id="RHEA-COMP:11368"/>
        <dbReference type="ChEBI" id="CHEBI:29950"/>
        <dbReference type="ChEBI" id="CHEBI:82612"/>
        <dbReference type="ChEBI" id="CHEBI:85445"/>
        <dbReference type="ChEBI" id="CHEBI:85448"/>
        <dbReference type="EC" id="2.1.1.63"/>
    </reaction>
</comment>
<keyword evidence="6 9" id="KW-0227">DNA damage</keyword>
<dbReference type="HAMAP" id="MF_00772">
    <property type="entry name" value="OGT"/>
    <property type="match status" value="1"/>
</dbReference>
<evidence type="ECO:0000259" key="11">
    <source>
        <dbReference type="Pfam" id="PF02870"/>
    </source>
</evidence>
<dbReference type="InterPro" id="IPR036388">
    <property type="entry name" value="WH-like_DNA-bd_sf"/>
</dbReference>
<dbReference type="Gene3D" id="3.30.160.70">
    <property type="entry name" value="Methylated DNA-protein cysteine methyltransferase domain"/>
    <property type="match status" value="1"/>
</dbReference>
<dbReference type="PANTHER" id="PTHR10815">
    <property type="entry name" value="METHYLATED-DNA--PROTEIN-CYSTEINE METHYLTRANSFERASE"/>
    <property type="match status" value="1"/>
</dbReference>
<dbReference type="AlphaFoldDB" id="A0A3N4VIG7"/>
<dbReference type="EMBL" id="RKQL01000001">
    <property type="protein sequence ID" value="RPE72744.1"/>
    <property type="molecule type" value="Genomic_DNA"/>
</dbReference>
<dbReference type="Pfam" id="PF01035">
    <property type="entry name" value="DNA_binding_1"/>
    <property type="match status" value="1"/>
</dbReference>
<dbReference type="InterPro" id="IPR036631">
    <property type="entry name" value="MGMT_N_sf"/>
</dbReference>
<accession>A0A3N4VIG7</accession>
<dbReference type="SUPFAM" id="SSF46767">
    <property type="entry name" value="Methylated DNA-protein cysteine methyltransferase, C-terminal domain"/>
    <property type="match status" value="1"/>
</dbReference>
<dbReference type="InterPro" id="IPR014048">
    <property type="entry name" value="MethylDNA_cys_MeTrfase_DNA-bd"/>
</dbReference>
<comment type="catalytic activity">
    <reaction evidence="1 9">
        <text>a 4-O-methyl-thymidine in DNA + L-cysteinyl-[protein] = a thymidine in DNA + S-methyl-L-cysteinyl-[protein]</text>
        <dbReference type="Rhea" id="RHEA:53428"/>
        <dbReference type="Rhea" id="RHEA-COMP:10131"/>
        <dbReference type="Rhea" id="RHEA-COMP:10132"/>
        <dbReference type="Rhea" id="RHEA-COMP:13555"/>
        <dbReference type="Rhea" id="RHEA-COMP:13556"/>
        <dbReference type="ChEBI" id="CHEBI:29950"/>
        <dbReference type="ChEBI" id="CHEBI:82612"/>
        <dbReference type="ChEBI" id="CHEBI:137386"/>
        <dbReference type="ChEBI" id="CHEBI:137387"/>
        <dbReference type="EC" id="2.1.1.63"/>
    </reaction>
</comment>
<feature type="domain" description="Methylguanine DNA methyltransferase ribonuclease-like" evidence="11">
    <location>
        <begin position="13"/>
        <end position="81"/>
    </location>
</feature>
<evidence type="ECO:0000256" key="2">
    <source>
        <dbReference type="ARBA" id="ARBA00008711"/>
    </source>
</evidence>
<comment type="function">
    <text evidence="9">Involved in the cellular defense against the biological effects of O6-methylguanine (O6-MeG) and O4-methylthymine (O4-MeT) in DNA. Repairs the methylated nucleobase in DNA by stoichiometrically transferring the methyl group to a cysteine residue in the enzyme. This is a suicide reaction: the enzyme is irreversibly inactivated.</text>
</comment>
<dbReference type="GO" id="GO:0006307">
    <property type="term" value="P:DNA alkylation repair"/>
    <property type="evidence" value="ECO:0007669"/>
    <property type="project" value="UniProtKB-UniRule"/>
</dbReference>
<evidence type="ECO:0000256" key="9">
    <source>
        <dbReference type="HAMAP-Rule" id="MF_00772"/>
    </source>
</evidence>
<dbReference type="InterPro" id="IPR036217">
    <property type="entry name" value="MethylDNA_cys_MeTrfase_DNAb"/>
</dbReference>
<evidence type="ECO:0000256" key="6">
    <source>
        <dbReference type="ARBA" id="ARBA00022763"/>
    </source>
</evidence>
<evidence type="ECO:0000313" key="12">
    <source>
        <dbReference type="EMBL" id="RPE72744.1"/>
    </source>
</evidence>
<dbReference type="Gene3D" id="1.10.10.10">
    <property type="entry name" value="Winged helix-like DNA-binding domain superfamily/Winged helix DNA-binding domain"/>
    <property type="match status" value="1"/>
</dbReference>